<evidence type="ECO:0000313" key="2">
    <source>
        <dbReference type="Proteomes" id="UP000176639"/>
    </source>
</evidence>
<proteinExistence type="predicted"/>
<evidence type="ECO:0000313" key="1">
    <source>
        <dbReference type="EMBL" id="OGD24151.1"/>
    </source>
</evidence>
<protein>
    <submittedName>
        <fullName evidence="1">Uncharacterized protein</fullName>
    </submittedName>
</protein>
<gene>
    <name evidence="1" type="ORF">A2Z10_00490</name>
</gene>
<name>A0A1F5B0J5_9BACT</name>
<dbReference type="EMBL" id="MEYI01000012">
    <property type="protein sequence ID" value="OGD24151.1"/>
    <property type="molecule type" value="Genomic_DNA"/>
</dbReference>
<comment type="caution">
    <text evidence="1">The sequence shown here is derived from an EMBL/GenBank/DDBJ whole genome shotgun (WGS) entry which is preliminary data.</text>
</comment>
<dbReference type="Proteomes" id="UP000176639">
    <property type="component" value="Unassembled WGS sequence"/>
</dbReference>
<reference evidence="1 2" key="1">
    <citation type="journal article" date="2016" name="Nat. Commun.">
        <title>Thousands of microbial genomes shed light on interconnected biogeochemical processes in an aquifer system.</title>
        <authorList>
            <person name="Anantharaman K."/>
            <person name="Brown C.T."/>
            <person name="Hug L.A."/>
            <person name="Sharon I."/>
            <person name="Castelle C.J."/>
            <person name="Probst A.J."/>
            <person name="Thomas B.C."/>
            <person name="Singh A."/>
            <person name="Wilkins M.J."/>
            <person name="Karaoz U."/>
            <person name="Brodie E.L."/>
            <person name="Williams K.H."/>
            <person name="Hubbard S.S."/>
            <person name="Banfield J.F."/>
        </authorList>
    </citation>
    <scope>NUCLEOTIDE SEQUENCE [LARGE SCALE GENOMIC DNA]</scope>
</reference>
<sequence>MERPNEELKDMLIAVGTRPDGSAVEVYQKKDGKNYFFLKDSSGEIVEFAHMDSKNEIQGYFAAHGIALTEEESEELKEKFNAMKHENEDQILDAALLAFNEKKAREQ</sequence>
<accession>A0A1F5B0J5</accession>
<dbReference type="AlphaFoldDB" id="A0A1F5B0J5"/>
<organism evidence="1 2">
    <name type="scientific">Candidatus Azambacteria bacterium RBG_16_47_10</name>
    <dbReference type="NCBI Taxonomy" id="1797292"/>
    <lineage>
        <taxon>Bacteria</taxon>
        <taxon>Candidatus Azamiibacteriota</taxon>
    </lineage>
</organism>